<dbReference type="InterPro" id="IPR050324">
    <property type="entry name" value="CDP-alcohol_PTase-I"/>
</dbReference>
<reference evidence="15 16" key="1">
    <citation type="journal article" date="2019" name="Int. J. Syst. Evol. Microbiol.">
        <title>The Global Catalogue of Microorganisms (GCM) 10K type strain sequencing project: providing services to taxonomists for standard genome sequencing and annotation.</title>
        <authorList>
            <consortium name="The Broad Institute Genomics Platform"/>
            <consortium name="The Broad Institute Genome Sequencing Center for Infectious Disease"/>
            <person name="Wu L."/>
            <person name="Ma J."/>
        </authorList>
    </citation>
    <scope>NUCLEOTIDE SEQUENCE [LARGE SCALE GENOMIC DNA]</scope>
    <source>
        <strain evidence="15 16">JCM 14718</strain>
    </source>
</reference>
<dbReference type="InterPro" id="IPR048254">
    <property type="entry name" value="CDP_ALCOHOL_P_TRANSF_CS"/>
</dbReference>
<dbReference type="PIRSF" id="PIRSF000847">
    <property type="entry name" value="Phos_ph_gly_syn"/>
    <property type="match status" value="1"/>
</dbReference>
<dbReference type="Proteomes" id="UP001500618">
    <property type="component" value="Unassembled WGS sequence"/>
</dbReference>
<feature type="transmembrane region" description="Helical" evidence="14">
    <location>
        <begin position="12"/>
        <end position="33"/>
    </location>
</feature>
<name>A0ABN2H326_9ACTN</name>
<keyword evidence="7 14" id="KW-1133">Transmembrane helix</keyword>
<feature type="transmembrane region" description="Helical" evidence="14">
    <location>
        <begin position="79"/>
        <end position="95"/>
    </location>
</feature>
<sequence length="210" mass="23008">MSTPAGPPLVNPANLLTSLRLLLVPVFGAFLLLSSGVSVWWRIAACAAFCIASFTDFFDGKIARAWNLVTTFGKVADPIADKALVGTALVLLSWLGMLPWWVTVLILVRELGVTALRFWVIRHGVIPASRGGKLKTILQVTAIAWYLFPWPFPLQFVGPWMMGAAVIVTVITGVDYVFQAVRLRRAGLAKERESAEKHALSAALDEIHDR</sequence>
<accession>A0ABN2H326</accession>
<feature type="transmembrane region" description="Helical" evidence="14">
    <location>
        <begin position="160"/>
        <end position="178"/>
    </location>
</feature>
<comment type="caution">
    <text evidence="15">The sequence shown here is derived from an EMBL/GenBank/DDBJ whole genome shotgun (WGS) entry which is preliminary data.</text>
</comment>
<dbReference type="InterPro" id="IPR043130">
    <property type="entry name" value="CDP-OH_PTrfase_TM_dom"/>
</dbReference>
<keyword evidence="9 14" id="KW-0472">Membrane</keyword>
<evidence type="ECO:0000256" key="10">
    <source>
        <dbReference type="ARBA" id="ARBA00023209"/>
    </source>
</evidence>
<keyword evidence="11" id="KW-1208">Phospholipid metabolism</keyword>
<proteinExistence type="inferred from homology"/>
<evidence type="ECO:0000256" key="9">
    <source>
        <dbReference type="ARBA" id="ARBA00023136"/>
    </source>
</evidence>
<dbReference type="PROSITE" id="PS00379">
    <property type="entry name" value="CDP_ALCOHOL_P_TRANSF"/>
    <property type="match status" value="1"/>
</dbReference>
<dbReference type="InterPro" id="IPR000462">
    <property type="entry name" value="CDP-OH_P_trans"/>
</dbReference>
<evidence type="ECO:0000256" key="4">
    <source>
        <dbReference type="ARBA" id="ARBA00022516"/>
    </source>
</evidence>
<dbReference type="PANTHER" id="PTHR14269:SF52">
    <property type="entry name" value="PHOSPHATIDYLGLYCEROPHOSPHATE SYNTHASE-RELATED"/>
    <property type="match status" value="1"/>
</dbReference>
<dbReference type="RefSeq" id="WP_344311151.1">
    <property type="nucleotide sequence ID" value="NZ_BAAANY010000010.1"/>
</dbReference>
<evidence type="ECO:0000256" key="14">
    <source>
        <dbReference type="SAM" id="Phobius"/>
    </source>
</evidence>
<evidence type="ECO:0000256" key="5">
    <source>
        <dbReference type="ARBA" id="ARBA00022679"/>
    </source>
</evidence>
<evidence type="ECO:0000313" key="15">
    <source>
        <dbReference type="EMBL" id="GAA1681160.1"/>
    </source>
</evidence>
<comment type="pathway">
    <text evidence="2">Lipid metabolism; phospholipid metabolism.</text>
</comment>
<evidence type="ECO:0000313" key="16">
    <source>
        <dbReference type="Proteomes" id="UP001500618"/>
    </source>
</evidence>
<dbReference type="Pfam" id="PF01066">
    <property type="entry name" value="CDP-OH_P_transf"/>
    <property type="match status" value="1"/>
</dbReference>
<dbReference type="PANTHER" id="PTHR14269">
    <property type="entry name" value="CDP-DIACYLGLYCEROL--GLYCEROL-3-PHOSPHATE 3-PHOSPHATIDYLTRANSFERASE-RELATED"/>
    <property type="match status" value="1"/>
</dbReference>
<keyword evidence="4" id="KW-0444">Lipid biosynthesis</keyword>
<keyword evidence="8" id="KW-0443">Lipid metabolism</keyword>
<evidence type="ECO:0000256" key="12">
    <source>
        <dbReference type="NCBIfam" id="TIGR00560"/>
    </source>
</evidence>
<comment type="similarity">
    <text evidence="3 13">Belongs to the CDP-alcohol phosphatidyltransferase class-I family.</text>
</comment>
<dbReference type="EMBL" id="BAAANY010000010">
    <property type="protein sequence ID" value="GAA1681160.1"/>
    <property type="molecule type" value="Genomic_DNA"/>
</dbReference>
<evidence type="ECO:0000256" key="2">
    <source>
        <dbReference type="ARBA" id="ARBA00005074"/>
    </source>
</evidence>
<evidence type="ECO:0000256" key="8">
    <source>
        <dbReference type="ARBA" id="ARBA00023098"/>
    </source>
</evidence>
<dbReference type="NCBIfam" id="TIGR00560">
    <property type="entry name" value="pgsA"/>
    <property type="match status" value="1"/>
</dbReference>
<keyword evidence="5 13" id="KW-0808">Transferase</keyword>
<evidence type="ECO:0000256" key="7">
    <source>
        <dbReference type="ARBA" id="ARBA00022989"/>
    </source>
</evidence>
<dbReference type="Gene3D" id="1.20.120.1760">
    <property type="match status" value="1"/>
</dbReference>
<protein>
    <recommendedName>
        <fullName evidence="12">CDP-diacylglycerol--glycerol-3-phosphate 3-phosphatidyltransferase</fullName>
        <ecNumber evidence="12">2.7.8.5</ecNumber>
    </recommendedName>
</protein>
<keyword evidence="10" id="KW-0594">Phospholipid biosynthesis</keyword>
<organism evidence="15 16">
    <name type="scientific">Fodinicola feengrottensis</name>
    <dbReference type="NCBI Taxonomy" id="435914"/>
    <lineage>
        <taxon>Bacteria</taxon>
        <taxon>Bacillati</taxon>
        <taxon>Actinomycetota</taxon>
        <taxon>Actinomycetes</taxon>
        <taxon>Mycobacteriales</taxon>
        <taxon>Fodinicola</taxon>
    </lineage>
</organism>
<evidence type="ECO:0000256" key="3">
    <source>
        <dbReference type="ARBA" id="ARBA00010441"/>
    </source>
</evidence>
<keyword evidence="16" id="KW-1185">Reference proteome</keyword>
<evidence type="ECO:0000256" key="13">
    <source>
        <dbReference type="RuleBase" id="RU003750"/>
    </source>
</evidence>
<dbReference type="InterPro" id="IPR004570">
    <property type="entry name" value="Phosphatidylglycerol_P_synth"/>
</dbReference>
<comment type="subcellular location">
    <subcellularLocation>
        <location evidence="1">Membrane</location>
        <topology evidence="1">Multi-pass membrane protein</topology>
    </subcellularLocation>
</comment>
<evidence type="ECO:0000256" key="11">
    <source>
        <dbReference type="ARBA" id="ARBA00023264"/>
    </source>
</evidence>
<gene>
    <name evidence="15" type="ORF">GCM10009765_32810</name>
</gene>
<evidence type="ECO:0000256" key="1">
    <source>
        <dbReference type="ARBA" id="ARBA00004141"/>
    </source>
</evidence>
<dbReference type="EC" id="2.7.8.5" evidence="12"/>
<evidence type="ECO:0000256" key="6">
    <source>
        <dbReference type="ARBA" id="ARBA00022692"/>
    </source>
</evidence>
<keyword evidence="6 14" id="KW-0812">Transmembrane</keyword>